<dbReference type="GO" id="GO:0030424">
    <property type="term" value="C:axon"/>
    <property type="evidence" value="ECO:0007669"/>
    <property type="project" value="TreeGrafter"/>
</dbReference>
<dbReference type="InterPro" id="IPR045852">
    <property type="entry name" value="UNC80_central"/>
</dbReference>
<proteinExistence type="predicted"/>
<dbReference type="PANTHER" id="PTHR31781:SF1">
    <property type="entry name" value="PROTEIN UNC-80 HOMOLOG"/>
    <property type="match status" value="1"/>
</dbReference>
<gene>
    <name evidence="2" type="ORF">g.47437</name>
</gene>
<name>A0A1B6LI60_9HEMI</name>
<dbReference type="GO" id="GO:0055080">
    <property type="term" value="P:monoatomic cation homeostasis"/>
    <property type="evidence" value="ECO:0007669"/>
    <property type="project" value="TreeGrafter"/>
</dbReference>
<dbReference type="GO" id="GO:0034703">
    <property type="term" value="C:cation channel complex"/>
    <property type="evidence" value="ECO:0007669"/>
    <property type="project" value="TreeGrafter"/>
</dbReference>
<reference evidence="2" key="1">
    <citation type="submission" date="2015-11" db="EMBL/GenBank/DDBJ databases">
        <title>De novo transcriptome assembly of four potential Pierce s Disease insect vectors from Arizona vineyards.</title>
        <authorList>
            <person name="Tassone E.E."/>
        </authorList>
    </citation>
    <scope>NUCLEOTIDE SEQUENCE</scope>
</reference>
<dbReference type="Pfam" id="PF19424">
    <property type="entry name" value="UNC80"/>
    <property type="match status" value="1"/>
</dbReference>
<accession>A0A1B6LI60</accession>
<feature type="non-terminal residue" evidence="2">
    <location>
        <position position="1"/>
    </location>
</feature>
<feature type="non-terminal residue" evidence="2">
    <location>
        <position position="108"/>
    </location>
</feature>
<dbReference type="GO" id="GO:0005261">
    <property type="term" value="F:monoatomic cation channel activity"/>
    <property type="evidence" value="ECO:0007669"/>
    <property type="project" value="TreeGrafter"/>
</dbReference>
<dbReference type="AlphaFoldDB" id="A0A1B6LI60"/>
<sequence>YGLYRLSDQSLCVQSNYSAFSSYPKYNIHPHAPVVAKAAFLFECCYFVHCCNKGQWPAWMKLNFPMFRPSGPIPNRGASTGQKRTHILQRAAGKMFYQWGEALGGRLE</sequence>
<organism evidence="2">
    <name type="scientific">Graphocephala atropunctata</name>
    <dbReference type="NCBI Taxonomy" id="36148"/>
    <lineage>
        <taxon>Eukaryota</taxon>
        <taxon>Metazoa</taxon>
        <taxon>Ecdysozoa</taxon>
        <taxon>Arthropoda</taxon>
        <taxon>Hexapoda</taxon>
        <taxon>Insecta</taxon>
        <taxon>Pterygota</taxon>
        <taxon>Neoptera</taxon>
        <taxon>Paraneoptera</taxon>
        <taxon>Hemiptera</taxon>
        <taxon>Auchenorrhyncha</taxon>
        <taxon>Membracoidea</taxon>
        <taxon>Cicadellidae</taxon>
        <taxon>Cicadellinae</taxon>
        <taxon>Cicadellini</taxon>
        <taxon>Graphocephala</taxon>
    </lineage>
</organism>
<dbReference type="PANTHER" id="PTHR31781">
    <property type="entry name" value="UNC80"/>
    <property type="match status" value="1"/>
</dbReference>
<evidence type="ECO:0000313" key="2">
    <source>
        <dbReference type="EMBL" id="JAT23392.1"/>
    </source>
</evidence>
<protein>
    <recommendedName>
        <fullName evidence="1">Protein UNC80 central region domain-containing protein</fullName>
    </recommendedName>
</protein>
<evidence type="ECO:0000259" key="1">
    <source>
        <dbReference type="Pfam" id="PF19424"/>
    </source>
</evidence>
<feature type="domain" description="Protein UNC80 central region" evidence="1">
    <location>
        <begin position="31"/>
        <end position="108"/>
    </location>
</feature>
<dbReference type="EMBL" id="GEBQ01016585">
    <property type="protein sequence ID" value="JAT23392.1"/>
    <property type="molecule type" value="Transcribed_RNA"/>
</dbReference>